<dbReference type="EMBL" id="JANHOH010000001">
    <property type="protein sequence ID" value="MCQ6957721.1"/>
    <property type="molecule type" value="Genomic_DNA"/>
</dbReference>
<comment type="caution">
    <text evidence="1">The sequence shown here is derived from an EMBL/GenBank/DDBJ whole genome shotgun (WGS) entry which is preliminary data.</text>
</comment>
<name>A0ABT1SZE7_9SPHI</name>
<proteinExistence type="predicted"/>
<gene>
    <name evidence="1" type="ORF">NPE20_07125</name>
</gene>
<protein>
    <submittedName>
        <fullName evidence="1">Uncharacterized protein</fullName>
    </submittedName>
</protein>
<evidence type="ECO:0000313" key="1">
    <source>
        <dbReference type="EMBL" id="MCQ6957721.1"/>
    </source>
</evidence>
<evidence type="ECO:0000313" key="2">
    <source>
        <dbReference type="Proteomes" id="UP001204376"/>
    </source>
</evidence>
<reference evidence="1 2" key="1">
    <citation type="submission" date="2022-07" db="EMBL/GenBank/DDBJ databases">
        <title>Mucilaginibacter sp. JC4.</title>
        <authorList>
            <person name="Le V."/>
            <person name="Ko S.-R."/>
            <person name="Ahn C.-Y."/>
            <person name="Oh H.-M."/>
        </authorList>
    </citation>
    <scope>NUCLEOTIDE SEQUENCE [LARGE SCALE GENOMIC DNA]</scope>
    <source>
        <strain evidence="1 2">JC4</strain>
    </source>
</reference>
<accession>A0ABT1SZE7</accession>
<sequence length="248" mass="28828">MKRFIAYFDYLGFKDFIEKNDLEFQHQIMNNNFRDIEIALSKGKTIETRRGFIPDIDESNINCMNFSDTVVFWTNDDSEESLREILRVAFTFNYHCIEFTFPLKGAIVYGEVTHVDFRQQNGGGGIYNINSFYGKGIIEAYLKAERQHWAGTVIDSSVIEEIISKELNPEEILKEVAKKYMVPYKEPIESQEEEYALRLVKGDLPEAAFQNVSKQIARNFGEYNKSVEHHTVQQKLANTITYLKSFIP</sequence>
<dbReference type="Proteomes" id="UP001204376">
    <property type="component" value="Unassembled WGS sequence"/>
</dbReference>
<dbReference type="RefSeq" id="WP_256537915.1">
    <property type="nucleotide sequence ID" value="NZ_JANHOH010000001.1"/>
</dbReference>
<organism evidence="1 2">
    <name type="scientific">Mucilaginibacter aquariorum</name>
    <dbReference type="NCBI Taxonomy" id="2967225"/>
    <lineage>
        <taxon>Bacteria</taxon>
        <taxon>Pseudomonadati</taxon>
        <taxon>Bacteroidota</taxon>
        <taxon>Sphingobacteriia</taxon>
        <taxon>Sphingobacteriales</taxon>
        <taxon>Sphingobacteriaceae</taxon>
        <taxon>Mucilaginibacter</taxon>
    </lineage>
</organism>
<keyword evidence="2" id="KW-1185">Reference proteome</keyword>